<evidence type="ECO:0000313" key="2">
    <source>
        <dbReference type="EMBL" id="EMH66213.1"/>
    </source>
</evidence>
<protein>
    <submittedName>
        <fullName evidence="2">Uncharacterized protein</fullName>
    </submittedName>
</protein>
<dbReference type="AlphaFoldDB" id="A0ABC9S8Y2"/>
<comment type="caution">
    <text evidence="2">The sequence shown here is derived from an EMBL/GenBank/DDBJ whole genome shotgun (WGS) entry which is preliminary data.</text>
</comment>
<organism evidence="2 3">
    <name type="scientific">Helicobacter pylori HP260AFii</name>
    <dbReference type="NCBI Taxonomy" id="1159077"/>
    <lineage>
        <taxon>Bacteria</taxon>
        <taxon>Pseudomonadati</taxon>
        <taxon>Campylobacterota</taxon>
        <taxon>Epsilonproteobacteria</taxon>
        <taxon>Campylobacterales</taxon>
        <taxon>Helicobacteraceae</taxon>
        <taxon>Helicobacter</taxon>
    </lineage>
</organism>
<gene>
    <name evidence="2" type="ORF">HMPREF1449_01071</name>
</gene>
<dbReference type="Proteomes" id="UP000011945">
    <property type="component" value="Unassembled WGS sequence"/>
</dbReference>
<accession>A0ABC9S8Y2</accession>
<feature type="region of interest" description="Disordered" evidence="1">
    <location>
        <begin position="35"/>
        <end position="55"/>
    </location>
</feature>
<reference evidence="2 3" key="1">
    <citation type="submission" date="2012-12" db="EMBL/GenBank/DDBJ databases">
        <authorList>
            <person name="Weinstock G."/>
            <person name="Sodergren E."/>
            <person name="Lobos E.A."/>
            <person name="Fulton L."/>
            <person name="Fulton R."/>
            <person name="Courtney L."/>
            <person name="Fronick C."/>
            <person name="O'Laughlin M."/>
            <person name="Godfrey J."/>
            <person name="Wilson R.M."/>
            <person name="Miner T."/>
            <person name="Farmer C."/>
            <person name="Delehaunty K."/>
            <person name="Cordes M."/>
            <person name="Minx P."/>
            <person name="Tomlinson C."/>
            <person name="Chen J."/>
            <person name="Wollam A."/>
            <person name="Pepin K.H."/>
            <person name="Bhonagiri V."/>
            <person name="Zhang X."/>
            <person name="Suruliraj S."/>
            <person name="Antonio M."/>
            <person name="Secka O."/>
            <person name="Thomas J."/>
            <person name="Warren W."/>
            <person name="Mitreva M."/>
            <person name="Mardis E.R."/>
            <person name="Wilson R.K."/>
        </authorList>
    </citation>
    <scope>NUCLEOTIDE SEQUENCE [LARGE SCALE GENOMIC DNA]</scope>
    <source>
        <strain evidence="2 3">HP260AFii</strain>
    </source>
</reference>
<evidence type="ECO:0000256" key="1">
    <source>
        <dbReference type="SAM" id="MobiDB-lite"/>
    </source>
</evidence>
<proteinExistence type="predicted"/>
<name>A0ABC9S8Y2_HELPX</name>
<evidence type="ECO:0000313" key="3">
    <source>
        <dbReference type="Proteomes" id="UP000011945"/>
    </source>
</evidence>
<sequence length="55" mass="6842">MRKINEQLEEAKRLEKQIHMNFHSPSEIDRLMREAKEHERGAKRRYDEYLKDKND</sequence>
<dbReference type="EMBL" id="APEZ01000048">
    <property type="protein sequence ID" value="EMH66213.1"/>
    <property type="molecule type" value="Genomic_DNA"/>
</dbReference>